<dbReference type="FunCoup" id="A0A317ZDN8">
    <property type="interactions" value="424"/>
</dbReference>
<dbReference type="Gene3D" id="3.90.1150.10">
    <property type="entry name" value="Aspartate Aminotransferase, domain 1"/>
    <property type="match status" value="1"/>
</dbReference>
<accession>A0A317ZDN8</accession>
<comment type="cofactor">
    <cofactor evidence="1 6">
        <name>pyridoxal 5'-phosphate</name>
        <dbReference type="ChEBI" id="CHEBI:597326"/>
    </cofactor>
</comment>
<dbReference type="EC" id="2.5.1.49" evidence="8"/>
<keyword evidence="9" id="KW-1185">Reference proteome</keyword>
<dbReference type="OrthoDB" id="9780685at2"/>
<dbReference type="GO" id="GO:0030170">
    <property type="term" value="F:pyridoxal phosphate binding"/>
    <property type="evidence" value="ECO:0007669"/>
    <property type="project" value="InterPro"/>
</dbReference>
<dbReference type="CDD" id="cd00614">
    <property type="entry name" value="CGS_like"/>
    <property type="match status" value="1"/>
</dbReference>
<dbReference type="PANTHER" id="PTHR43797">
    <property type="entry name" value="HOMOCYSTEINE/CYSTEINE SYNTHASE"/>
    <property type="match status" value="1"/>
</dbReference>
<keyword evidence="3 8" id="KW-0808">Transferase</keyword>
<dbReference type="GO" id="GO:0005737">
    <property type="term" value="C:cytoplasm"/>
    <property type="evidence" value="ECO:0007669"/>
    <property type="project" value="TreeGrafter"/>
</dbReference>
<evidence type="ECO:0000256" key="7">
    <source>
        <dbReference type="SAM" id="MobiDB-lite"/>
    </source>
</evidence>
<dbReference type="PIRSF" id="PIRSF001434">
    <property type="entry name" value="CGS"/>
    <property type="match status" value="1"/>
</dbReference>
<comment type="similarity">
    <text evidence="2 6">Belongs to the trans-sulfuration enzymes family.</text>
</comment>
<dbReference type="SUPFAM" id="SSF53383">
    <property type="entry name" value="PLP-dependent transferases"/>
    <property type="match status" value="1"/>
</dbReference>
<sequence length="435" mass="46755">MTKKKTPGLGTLALHAGHSPDSATGSRAVPIYQTTSYVFNDTAHAARLFGLEELGNIYTRIMNPTVDVLEQRMAALEGGSGALAHASGQAAITSSILNIARAGENIVSASQLYGGTYTLFKYTLPKLGIEVRFADAENPETFEPLIDDKTRAVYGDTVGNPKMNVFPFEEVSAVCKKHKLPLIVDSTVASPACCRPLEHGANVVIHSVTKFLGGHGTTVGGIVVDGGNFDWGSGRFAEFTEPDPSYHGLVHWDAFKAFEPAGGANIAYIMKMRLQLLRDTGNCLSPFNAHQLLQGIETLHLRMERHCSNALKVAEFLEGHDAVDWVNYPGLPDNRYHAAAKKYFDPKHHGALVGFGVKGGAEAGSKFIDSLKLFSHLANIGDAKSLAIHPATTTHSQLEPEEQIAAGVSPDFVRLSIGLEDIDDLLADLDQALKA</sequence>
<dbReference type="Gene3D" id="3.40.640.10">
    <property type="entry name" value="Type I PLP-dependent aspartate aminotransferase-like (Major domain)"/>
    <property type="match status" value="1"/>
</dbReference>
<dbReference type="NCBIfam" id="TIGR01326">
    <property type="entry name" value="OAH_OAS_sulfhy"/>
    <property type="match status" value="1"/>
</dbReference>
<feature type="region of interest" description="Disordered" evidence="7">
    <location>
        <begin position="1"/>
        <end position="23"/>
    </location>
</feature>
<protein>
    <submittedName>
        <fullName evidence="8">Bifunctional O-acetylhomoserine aminocarboxypropyltransferase/cysteine synthase</fullName>
        <ecNumber evidence="8">2.5.1.49</ecNumber>
    </submittedName>
</protein>
<evidence type="ECO:0000313" key="8">
    <source>
        <dbReference type="EMBL" id="PXA03425.1"/>
    </source>
</evidence>
<evidence type="ECO:0000256" key="2">
    <source>
        <dbReference type="ARBA" id="ARBA00009077"/>
    </source>
</evidence>
<evidence type="ECO:0000256" key="6">
    <source>
        <dbReference type="RuleBase" id="RU362118"/>
    </source>
</evidence>
<proteinExistence type="inferred from homology"/>
<dbReference type="Proteomes" id="UP000247099">
    <property type="component" value="Unassembled WGS sequence"/>
</dbReference>
<comment type="caution">
    <text evidence="8">The sequence shown here is derived from an EMBL/GenBank/DDBJ whole genome shotgun (WGS) entry which is preliminary data.</text>
</comment>
<dbReference type="InParanoid" id="A0A317ZDN8"/>
<dbReference type="GO" id="GO:0071269">
    <property type="term" value="P:L-homocysteine biosynthetic process"/>
    <property type="evidence" value="ECO:0007669"/>
    <property type="project" value="TreeGrafter"/>
</dbReference>
<dbReference type="Pfam" id="PF01053">
    <property type="entry name" value="Cys_Met_Meta_PP"/>
    <property type="match status" value="1"/>
</dbReference>
<dbReference type="FunFam" id="3.40.640.10:FF:000035">
    <property type="entry name" value="O-succinylhomoserine sulfhydrylase"/>
    <property type="match status" value="1"/>
</dbReference>
<dbReference type="GO" id="GO:0003961">
    <property type="term" value="F:O-acetylhomoserine aminocarboxypropyltransferase activity"/>
    <property type="evidence" value="ECO:0007669"/>
    <property type="project" value="UniProtKB-EC"/>
</dbReference>
<dbReference type="InterPro" id="IPR000277">
    <property type="entry name" value="Cys/Met-Metab_PyrdxlP-dep_enz"/>
</dbReference>
<reference evidence="8 9" key="1">
    <citation type="submission" date="2018-05" db="EMBL/GenBank/DDBJ databases">
        <title>Coraliomargarita sinensis sp. nov., isolated from a marine solar saltern.</title>
        <authorList>
            <person name="Zhou L.Y."/>
        </authorList>
    </citation>
    <scope>NUCLEOTIDE SEQUENCE [LARGE SCALE GENOMIC DNA]</scope>
    <source>
        <strain evidence="8 9">WN38</strain>
    </source>
</reference>
<name>A0A317ZDN8_9BACT</name>
<evidence type="ECO:0000313" key="9">
    <source>
        <dbReference type="Proteomes" id="UP000247099"/>
    </source>
</evidence>
<dbReference type="GO" id="GO:0019346">
    <property type="term" value="P:transsulfuration"/>
    <property type="evidence" value="ECO:0007669"/>
    <property type="project" value="InterPro"/>
</dbReference>
<feature type="modified residue" description="N6-(pyridoxal phosphate)lysine" evidence="5">
    <location>
        <position position="210"/>
    </location>
</feature>
<evidence type="ECO:0000256" key="5">
    <source>
        <dbReference type="PIRSR" id="PIRSR001434-2"/>
    </source>
</evidence>
<evidence type="ECO:0000256" key="1">
    <source>
        <dbReference type="ARBA" id="ARBA00001933"/>
    </source>
</evidence>
<evidence type="ECO:0000256" key="3">
    <source>
        <dbReference type="ARBA" id="ARBA00022679"/>
    </source>
</evidence>
<keyword evidence="4 5" id="KW-0663">Pyridoxal phosphate</keyword>
<dbReference type="InterPro" id="IPR006235">
    <property type="entry name" value="OAc-hSer/O-AcSer_sulfhydrylase"/>
</dbReference>
<dbReference type="EMBL" id="QHJQ01000009">
    <property type="protein sequence ID" value="PXA03425.1"/>
    <property type="molecule type" value="Genomic_DNA"/>
</dbReference>
<evidence type="ECO:0000256" key="4">
    <source>
        <dbReference type="ARBA" id="ARBA00022898"/>
    </source>
</evidence>
<dbReference type="InterPro" id="IPR015421">
    <property type="entry name" value="PyrdxlP-dep_Trfase_major"/>
</dbReference>
<dbReference type="GO" id="GO:0006535">
    <property type="term" value="P:cysteine biosynthetic process from serine"/>
    <property type="evidence" value="ECO:0007669"/>
    <property type="project" value="TreeGrafter"/>
</dbReference>
<dbReference type="InterPro" id="IPR015422">
    <property type="entry name" value="PyrdxlP-dep_Trfase_small"/>
</dbReference>
<dbReference type="RefSeq" id="WP_110131713.1">
    <property type="nucleotide sequence ID" value="NZ_QHJQ01000009.1"/>
</dbReference>
<dbReference type="InterPro" id="IPR015424">
    <property type="entry name" value="PyrdxlP-dep_Trfase"/>
</dbReference>
<organism evidence="8 9">
    <name type="scientific">Coraliomargarita sinensis</name>
    <dbReference type="NCBI Taxonomy" id="2174842"/>
    <lineage>
        <taxon>Bacteria</taxon>
        <taxon>Pseudomonadati</taxon>
        <taxon>Verrucomicrobiota</taxon>
        <taxon>Opitutia</taxon>
        <taxon>Puniceicoccales</taxon>
        <taxon>Coraliomargaritaceae</taxon>
        <taxon>Coraliomargarita</taxon>
    </lineage>
</organism>
<dbReference type="GO" id="GO:0004124">
    <property type="term" value="F:cysteine synthase activity"/>
    <property type="evidence" value="ECO:0007669"/>
    <property type="project" value="TreeGrafter"/>
</dbReference>
<gene>
    <name evidence="8" type="ORF">DDZ13_12080</name>
</gene>
<dbReference type="PANTHER" id="PTHR43797:SF2">
    <property type="entry name" value="HOMOCYSTEINE_CYSTEINE SYNTHASE"/>
    <property type="match status" value="1"/>
</dbReference>
<dbReference type="AlphaFoldDB" id="A0A317ZDN8"/>